<evidence type="ECO:0008006" key="4">
    <source>
        <dbReference type="Google" id="ProtNLM"/>
    </source>
</evidence>
<reference evidence="2 3" key="1">
    <citation type="journal article" date="2015" name="Nature">
        <title>rRNA introns, odd ribosomes, and small enigmatic genomes across a large radiation of phyla.</title>
        <authorList>
            <person name="Brown C.T."/>
            <person name="Hug L.A."/>
            <person name="Thomas B.C."/>
            <person name="Sharon I."/>
            <person name="Castelle C.J."/>
            <person name="Singh A."/>
            <person name="Wilkins M.J."/>
            <person name="Williams K.H."/>
            <person name="Banfield J.F."/>
        </authorList>
    </citation>
    <scope>NUCLEOTIDE SEQUENCE [LARGE SCALE GENOMIC DNA]</scope>
</reference>
<protein>
    <recommendedName>
        <fullName evidence="4">Type 4 fimbrial biogenesis protein PilX N-terminal domain-containing protein</fullName>
    </recommendedName>
</protein>
<sequence length="300" mass="31382">MRKESESGQALVLVLLSLSVVLTIVLFVMSRSITDIAISTEQADSVRAFSAAEAGVENALITGAGSGGSVQIGDASYSVDVTNYSQDLPNFNYPIPLLSGDTMTNWFVSHDSTGQITCAAGFPCFTGNTLKVCWGNSGTPASNSTTPAIEISVYYETAPGNLSTIQIGRATFDPNVSRAASNYFAGVDAGTCQIDGVGYSFQKTITMSGLGIPAGSYNTVNGLLFAKVRMLYNTDTGHIVGTSANFAGDTTLPSQGINIVSTGVSGTTGSLSNRRVSVFRGWQEFPLSGLSVFYPYGVNK</sequence>
<name>A0A0G0QXB7_9BACT</name>
<dbReference type="AlphaFoldDB" id="A0A0G0QXB7"/>
<evidence type="ECO:0000313" key="3">
    <source>
        <dbReference type="Proteomes" id="UP000034215"/>
    </source>
</evidence>
<keyword evidence="1" id="KW-1133">Transmembrane helix</keyword>
<comment type="caution">
    <text evidence="2">The sequence shown here is derived from an EMBL/GenBank/DDBJ whole genome shotgun (WGS) entry which is preliminary data.</text>
</comment>
<evidence type="ECO:0000313" key="2">
    <source>
        <dbReference type="EMBL" id="KKR44843.1"/>
    </source>
</evidence>
<gene>
    <name evidence="2" type="ORF">UT76_C0004G0006</name>
</gene>
<dbReference type="EMBL" id="LBYA01000004">
    <property type="protein sequence ID" value="KKR44843.1"/>
    <property type="molecule type" value="Genomic_DNA"/>
</dbReference>
<proteinExistence type="predicted"/>
<evidence type="ECO:0000256" key="1">
    <source>
        <dbReference type="SAM" id="Phobius"/>
    </source>
</evidence>
<dbReference type="Proteomes" id="UP000034215">
    <property type="component" value="Unassembled WGS sequence"/>
</dbReference>
<keyword evidence="1" id="KW-0472">Membrane</keyword>
<feature type="transmembrane region" description="Helical" evidence="1">
    <location>
        <begin position="12"/>
        <end position="30"/>
    </location>
</feature>
<accession>A0A0G0QXB7</accession>
<keyword evidence="1" id="KW-0812">Transmembrane</keyword>
<organism evidence="2 3">
    <name type="scientific">Candidatus Woesebacteria bacterium GW2011_GWB1_40_12</name>
    <dbReference type="NCBI Taxonomy" id="1618576"/>
    <lineage>
        <taxon>Bacteria</taxon>
        <taxon>Candidatus Woeseibacteriota</taxon>
    </lineage>
</organism>